<evidence type="ECO:0000256" key="4">
    <source>
        <dbReference type="SAM" id="SignalP"/>
    </source>
</evidence>
<feature type="chain" id="PRO_5023809569" evidence="4">
    <location>
        <begin position="19"/>
        <end position="195"/>
    </location>
</feature>
<evidence type="ECO:0000259" key="6">
    <source>
        <dbReference type="Pfam" id="PF18962"/>
    </source>
</evidence>
<organism evidence="7 8">
    <name type="scientific">Patiriisocius marinus</name>
    <dbReference type="NCBI Taxonomy" id="1397112"/>
    <lineage>
        <taxon>Bacteria</taxon>
        <taxon>Pseudomonadati</taxon>
        <taxon>Bacteroidota</taxon>
        <taxon>Flavobacteriia</taxon>
        <taxon>Flavobacteriales</taxon>
        <taxon>Flavobacteriaceae</taxon>
        <taxon>Patiriisocius</taxon>
    </lineage>
</organism>
<feature type="domain" description="Secretion system C-terminal sorting" evidence="6">
    <location>
        <begin position="126"/>
        <end position="190"/>
    </location>
</feature>
<accession>A0A5J4IZF2</accession>
<dbReference type="PANTHER" id="PTHR36507:SF1">
    <property type="entry name" value="BLL1555 PROTEIN"/>
    <property type="match status" value="1"/>
</dbReference>
<evidence type="ECO:0000313" key="7">
    <source>
        <dbReference type="EMBL" id="GER59170.1"/>
    </source>
</evidence>
<evidence type="ECO:0000256" key="3">
    <source>
        <dbReference type="ARBA" id="ARBA00023008"/>
    </source>
</evidence>
<evidence type="ECO:0000256" key="1">
    <source>
        <dbReference type="ARBA" id="ARBA00022723"/>
    </source>
</evidence>
<feature type="domain" description="Blue (type 1) copper" evidence="5">
    <location>
        <begin position="35"/>
        <end position="110"/>
    </location>
</feature>
<proteinExistence type="predicted"/>
<keyword evidence="1" id="KW-0479">Metal-binding</keyword>
<gene>
    <name evidence="7" type="ORF">ULMA_12780</name>
</gene>
<dbReference type="GO" id="GO:0009055">
    <property type="term" value="F:electron transfer activity"/>
    <property type="evidence" value="ECO:0007669"/>
    <property type="project" value="InterPro"/>
</dbReference>
<keyword evidence="3" id="KW-0186">Copper</keyword>
<dbReference type="AlphaFoldDB" id="A0A5J4IZF2"/>
<dbReference type="InterPro" id="IPR000923">
    <property type="entry name" value="BlueCu_1"/>
</dbReference>
<comment type="caution">
    <text evidence="7">The sequence shown here is derived from an EMBL/GenBank/DDBJ whole genome shotgun (WGS) entry which is preliminary data.</text>
</comment>
<reference evidence="7 8" key="1">
    <citation type="submission" date="2019-08" db="EMBL/GenBank/DDBJ databases">
        <title>Draft genome sequence of Ulvibacter marinus type strain NBRC 109484.</title>
        <authorList>
            <person name="Kawano K."/>
            <person name="Ushijima N."/>
            <person name="Kihara M."/>
            <person name="Itoh H."/>
        </authorList>
    </citation>
    <scope>NUCLEOTIDE SEQUENCE [LARGE SCALE GENOMIC DNA]</scope>
    <source>
        <strain evidence="7 8">NBRC 109484</strain>
    </source>
</reference>
<dbReference type="EMBL" id="BKCG01000002">
    <property type="protein sequence ID" value="GER59170.1"/>
    <property type="molecule type" value="Genomic_DNA"/>
</dbReference>
<name>A0A5J4IZF2_9FLAO</name>
<keyword evidence="8" id="KW-1185">Reference proteome</keyword>
<evidence type="ECO:0000256" key="2">
    <source>
        <dbReference type="ARBA" id="ARBA00022729"/>
    </source>
</evidence>
<evidence type="ECO:0000313" key="8">
    <source>
        <dbReference type="Proteomes" id="UP000326509"/>
    </source>
</evidence>
<dbReference type="GO" id="GO:0005507">
    <property type="term" value="F:copper ion binding"/>
    <property type="evidence" value="ECO:0007669"/>
    <property type="project" value="InterPro"/>
</dbReference>
<dbReference type="InterPro" id="IPR026444">
    <property type="entry name" value="Secre_tail"/>
</dbReference>
<dbReference type="SUPFAM" id="SSF49503">
    <property type="entry name" value="Cupredoxins"/>
    <property type="match status" value="1"/>
</dbReference>
<dbReference type="InterPro" id="IPR052721">
    <property type="entry name" value="ET_Amicyanin"/>
</dbReference>
<dbReference type="NCBIfam" id="TIGR04183">
    <property type="entry name" value="Por_Secre_tail"/>
    <property type="match status" value="1"/>
</dbReference>
<feature type="signal peptide" evidence="4">
    <location>
        <begin position="1"/>
        <end position="18"/>
    </location>
</feature>
<dbReference type="Pfam" id="PF00127">
    <property type="entry name" value="Copper-bind"/>
    <property type="match status" value="1"/>
</dbReference>
<dbReference type="Proteomes" id="UP000326509">
    <property type="component" value="Unassembled WGS sequence"/>
</dbReference>
<dbReference type="OrthoDB" id="849076at2"/>
<dbReference type="Gene3D" id="2.60.40.420">
    <property type="entry name" value="Cupredoxins - blue copper proteins"/>
    <property type="match status" value="1"/>
</dbReference>
<evidence type="ECO:0000259" key="5">
    <source>
        <dbReference type="Pfam" id="PF00127"/>
    </source>
</evidence>
<dbReference type="RefSeq" id="WP_151673238.1">
    <property type="nucleotide sequence ID" value="NZ_BKCG01000002.1"/>
</dbReference>
<protein>
    <submittedName>
        <fullName evidence="7">Uncharacterized protein</fullName>
    </submittedName>
</protein>
<dbReference type="InterPro" id="IPR008972">
    <property type="entry name" value="Cupredoxin"/>
</dbReference>
<keyword evidence="2 4" id="KW-0732">Signal</keyword>
<dbReference type="Pfam" id="PF18962">
    <property type="entry name" value="Por_Secre_tail"/>
    <property type="match status" value="1"/>
</dbReference>
<dbReference type="PANTHER" id="PTHR36507">
    <property type="entry name" value="BLL1555 PROTEIN"/>
    <property type="match status" value="1"/>
</dbReference>
<sequence length="195" mass="21596">MKNITLFIMLFAFTIASAQQTFELNWQQGVNGASASFTIEEGDTIEWTWSNTSPHDVVPTPEETDAPADFGSAVLQGVGQSYSYTFTEAAVIDYLCSVHPSSMFGTITVEEILSVQEKFEINVIFYPNPVSDEMTIASLFRIDTYEIYDVFGKKVGQGIGEGTYTNLNTAYLNTGVYFVKVNAGDLQTIVRLMKN</sequence>